<evidence type="ECO:0000313" key="7">
    <source>
        <dbReference type="Proteomes" id="UP001472677"/>
    </source>
</evidence>
<accession>A0ABR2DMH8</accession>
<sequence>MEALPKQQQEVVVVIDIDERGEEEQANQTDSRRCSSSCSTEAKSGTTEIIKERGSSASSLEVDLEAETKLHLAIVERDCRICHLSLDPSNQECDLPIELGCSCKDDLAAAHKQCAEAWFKIKGNSLADEAGTFAVFCFL</sequence>
<dbReference type="SMART" id="SM00744">
    <property type="entry name" value="RINGv"/>
    <property type="match status" value="1"/>
</dbReference>
<dbReference type="PROSITE" id="PS51292">
    <property type="entry name" value="ZF_RING_CH"/>
    <property type="match status" value="1"/>
</dbReference>
<comment type="caution">
    <text evidence="6">The sequence shown here is derived from an EMBL/GenBank/DDBJ whole genome shotgun (WGS) entry which is preliminary data.</text>
</comment>
<evidence type="ECO:0000256" key="4">
    <source>
        <dbReference type="SAM" id="MobiDB-lite"/>
    </source>
</evidence>
<dbReference type="InterPro" id="IPR011016">
    <property type="entry name" value="Znf_RING-CH"/>
</dbReference>
<evidence type="ECO:0000256" key="2">
    <source>
        <dbReference type="ARBA" id="ARBA00022771"/>
    </source>
</evidence>
<reference evidence="6 7" key="1">
    <citation type="journal article" date="2024" name="G3 (Bethesda)">
        <title>Genome assembly of Hibiscus sabdariffa L. provides insights into metabolisms of medicinal natural products.</title>
        <authorList>
            <person name="Kim T."/>
        </authorList>
    </citation>
    <scope>NUCLEOTIDE SEQUENCE [LARGE SCALE GENOMIC DNA]</scope>
    <source>
        <strain evidence="6">TK-2024</strain>
        <tissue evidence="6">Old leaves</tissue>
    </source>
</reference>
<dbReference type="PANTHER" id="PTHR46214">
    <property type="entry name" value="ZINC FINGER, RING-CH-TYPE"/>
    <property type="match status" value="1"/>
</dbReference>
<dbReference type="PANTHER" id="PTHR46214:SF30">
    <property type="entry name" value="OS01G0850200 PROTEIN"/>
    <property type="match status" value="1"/>
</dbReference>
<evidence type="ECO:0000259" key="5">
    <source>
        <dbReference type="PROSITE" id="PS51292"/>
    </source>
</evidence>
<keyword evidence="2" id="KW-0863">Zinc-finger</keyword>
<evidence type="ECO:0000313" key="6">
    <source>
        <dbReference type="EMBL" id="KAK8542240.1"/>
    </source>
</evidence>
<feature type="domain" description="RING-CH-type" evidence="5">
    <location>
        <begin position="71"/>
        <end position="137"/>
    </location>
</feature>
<dbReference type="EMBL" id="JBBPBM010000024">
    <property type="protein sequence ID" value="KAK8542240.1"/>
    <property type="molecule type" value="Genomic_DNA"/>
</dbReference>
<dbReference type="Proteomes" id="UP001472677">
    <property type="component" value="Unassembled WGS sequence"/>
</dbReference>
<protein>
    <recommendedName>
        <fullName evidence="5">RING-CH-type domain-containing protein</fullName>
    </recommendedName>
</protein>
<organism evidence="6 7">
    <name type="scientific">Hibiscus sabdariffa</name>
    <name type="common">roselle</name>
    <dbReference type="NCBI Taxonomy" id="183260"/>
    <lineage>
        <taxon>Eukaryota</taxon>
        <taxon>Viridiplantae</taxon>
        <taxon>Streptophyta</taxon>
        <taxon>Embryophyta</taxon>
        <taxon>Tracheophyta</taxon>
        <taxon>Spermatophyta</taxon>
        <taxon>Magnoliopsida</taxon>
        <taxon>eudicotyledons</taxon>
        <taxon>Gunneridae</taxon>
        <taxon>Pentapetalae</taxon>
        <taxon>rosids</taxon>
        <taxon>malvids</taxon>
        <taxon>Malvales</taxon>
        <taxon>Malvaceae</taxon>
        <taxon>Malvoideae</taxon>
        <taxon>Hibiscus</taxon>
    </lineage>
</organism>
<keyword evidence="1" id="KW-0479">Metal-binding</keyword>
<keyword evidence="3" id="KW-0862">Zinc</keyword>
<proteinExistence type="predicted"/>
<name>A0ABR2DMH8_9ROSI</name>
<evidence type="ECO:0000256" key="3">
    <source>
        <dbReference type="ARBA" id="ARBA00022833"/>
    </source>
</evidence>
<feature type="region of interest" description="Disordered" evidence="4">
    <location>
        <begin position="16"/>
        <end position="40"/>
    </location>
</feature>
<keyword evidence="7" id="KW-1185">Reference proteome</keyword>
<dbReference type="Gene3D" id="3.30.40.10">
    <property type="entry name" value="Zinc/RING finger domain, C3HC4 (zinc finger)"/>
    <property type="match status" value="1"/>
</dbReference>
<dbReference type="SUPFAM" id="SSF57850">
    <property type="entry name" value="RING/U-box"/>
    <property type="match status" value="1"/>
</dbReference>
<dbReference type="Pfam" id="PF12906">
    <property type="entry name" value="RINGv"/>
    <property type="match status" value="1"/>
</dbReference>
<gene>
    <name evidence="6" type="ORF">V6N12_014841</name>
</gene>
<evidence type="ECO:0000256" key="1">
    <source>
        <dbReference type="ARBA" id="ARBA00022723"/>
    </source>
</evidence>
<dbReference type="InterPro" id="IPR013083">
    <property type="entry name" value="Znf_RING/FYVE/PHD"/>
</dbReference>